<keyword evidence="3" id="KW-1185">Reference proteome</keyword>
<sequence>MTLAIYTKTELDSVYLITYVRIYFVISKEVRIRLGSFIVRNFASDIISATQSAIQRPPSTPELAAALALLDQKYVERSPELLQQLWTLASSEDPPPLIDSVTSSVTHLPHDRTPAGYQLAKRQRATSDPDSSKRPRRGDTNPDEPPSPHAE</sequence>
<gene>
    <name evidence="2" type="ORF">H1R20_g15133</name>
</gene>
<feature type="non-terminal residue" evidence="2">
    <location>
        <position position="151"/>
    </location>
</feature>
<dbReference type="EMBL" id="JANBPK010001529">
    <property type="protein sequence ID" value="KAJ2921959.1"/>
    <property type="molecule type" value="Genomic_DNA"/>
</dbReference>
<feature type="compositionally biased region" description="Basic and acidic residues" evidence="1">
    <location>
        <begin position="125"/>
        <end position="140"/>
    </location>
</feature>
<comment type="caution">
    <text evidence="2">The sequence shown here is derived from an EMBL/GenBank/DDBJ whole genome shotgun (WGS) entry which is preliminary data.</text>
</comment>
<protein>
    <submittedName>
        <fullName evidence="2">Uncharacterized protein</fullName>
    </submittedName>
</protein>
<evidence type="ECO:0000256" key="1">
    <source>
        <dbReference type="SAM" id="MobiDB-lite"/>
    </source>
</evidence>
<evidence type="ECO:0000313" key="2">
    <source>
        <dbReference type="EMBL" id="KAJ2921959.1"/>
    </source>
</evidence>
<dbReference type="Proteomes" id="UP001140091">
    <property type="component" value="Unassembled WGS sequence"/>
</dbReference>
<feature type="region of interest" description="Disordered" evidence="1">
    <location>
        <begin position="91"/>
        <end position="151"/>
    </location>
</feature>
<dbReference type="AlphaFoldDB" id="A0A9W8IWE1"/>
<evidence type="ECO:0000313" key="3">
    <source>
        <dbReference type="Proteomes" id="UP001140091"/>
    </source>
</evidence>
<reference evidence="2" key="1">
    <citation type="submission" date="2022-06" db="EMBL/GenBank/DDBJ databases">
        <title>Genome Sequence of Candolleomyces eurysporus.</title>
        <authorList>
            <person name="Buettner E."/>
        </authorList>
    </citation>
    <scope>NUCLEOTIDE SEQUENCE</scope>
    <source>
        <strain evidence="2">VTCC 930004</strain>
    </source>
</reference>
<proteinExistence type="predicted"/>
<accession>A0A9W8IWE1</accession>
<organism evidence="2 3">
    <name type="scientific">Candolleomyces eurysporus</name>
    <dbReference type="NCBI Taxonomy" id="2828524"/>
    <lineage>
        <taxon>Eukaryota</taxon>
        <taxon>Fungi</taxon>
        <taxon>Dikarya</taxon>
        <taxon>Basidiomycota</taxon>
        <taxon>Agaricomycotina</taxon>
        <taxon>Agaricomycetes</taxon>
        <taxon>Agaricomycetidae</taxon>
        <taxon>Agaricales</taxon>
        <taxon>Agaricineae</taxon>
        <taxon>Psathyrellaceae</taxon>
        <taxon>Candolleomyces</taxon>
    </lineage>
</organism>
<name>A0A9W8IWE1_9AGAR</name>